<dbReference type="GO" id="GO:0003677">
    <property type="term" value="F:DNA binding"/>
    <property type="evidence" value="ECO:0007669"/>
    <property type="project" value="UniProtKB-KW"/>
</dbReference>
<gene>
    <name evidence="7" type="ORF">METZ01_LOCUS439903</name>
</gene>
<dbReference type="InterPro" id="IPR014001">
    <property type="entry name" value="Helicase_ATP-bd"/>
</dbReference>
<keyword evidence="4" id="KW-0238">DNA-binding</keyword>
<evidence type="ECO:0000256" key="3">
    <source>
        <dbReference type="ARBA" id="ARBA00022806"/>
    </source>
</evidence>
<dbReference type="InterPro" id="IPR027417">
    <property type="entry name" value="P-loop_NTPase"/>
</dbReference>
<protein>
    <recommendedName>
        <fullName evidence="6">Helicase ATP-binding domain-containing protein</fullName>
    </recommendedName>
</protein>
<organism evidence="7">
    <name type="scientific">marine metagenome</name>
    <dbReference type="NCBI Taxonomy" id="408172"/>
    <lineage>
        <taxon>unclassified sequences</taxon>
        <taxon>metagenomes</taxon>
        <taxon>ecological metagenomes</taxon>
    </lineage>
</organism>
<dbReference type="GO" id="GO:0016787">
    <property type="term" value="F:hydrolase activity"/>
    <property type="evidence" value="ECO:0007669"/>
    <property type="project" value="UniProtKB-KW"/>
</dbReference>
<keyword evidence="3" id="KW-0347">Helicase</keyword>
<dbReference type="PANTHER" id="PTHR47964">
    <property type="entry name" value="ATP-DEPENDENT DNA HELICASE HOMOLOG RECG, CHLOROPLASTIC"/>
    <property type="match status" value="1"/>
</dbReference>
<dbReference type="InterPro" id="IPR047112">
    <property type="entry name" value="RecG/Mfd"/>
</dbReference>
<dbReference type="GO" id="GO:0003678">
    <property type="term" value="F:DNA helicase activity"/>
    <property type="evidence" value="ECO:0007669"/>
    <property type="project" value="TreeGrafter"/>
</dbReference>
<dbReference type="InterPro" id="IPR011545">
    <property type="entry name" value="DEAD/DEAH_box_helicase_dom"/>
</dbReference>
<dbReference type="GO" id="GO:0005524">
    <property type="term" value="F:ATP binding"/>
    <property type="evidence" value="ECO:0007669"/>
    <property type="project" value="InterPro"/>
</dbReference>
<evidence type="ECO:0000256" key="4">
    <source>
        <dbReference type="ARBA" id="ARBA00023125"/>
    </source>
</evidence>
<evidence type="ECO:0000259" key="6">
    <source>
        <dbReference type="PROSITE" id="PS51192"/>
    </source>
</evidence>
<dbReference type="EMBL" id="UINC01178729">
    <property type="protein sequence ID" value="SVD87049.1"/>
    <property type="molecule type" value="Genomic_DNA"/>
</dbReference>
<keyword evidence="3" id="KW-0547">Nucleotide-binding</keyword>
<feature type="non-terminal residue" evidence="7">
    <location>
        <position position="1"/>
    </location>
</feature>
<dbReference type="Gene3D" id="3.40.50.300">
    <property type="entry name" value="P-loop containing nucleotide triphosphate hydrolases"/>
    <property type="match status" value="1"/>
</dbReference>
<name>A0A382YVS9_9ZZZZ</name>
<dbReference type="SUPFAM" id="SSF52540">
    <property type="entry name" value="P-loop containing nucleoside triphosphate hydrolases"/>
    <property type="match status" value="1"/>
</dbReference>
<keyword evidence="1" id="KW-0227">DNA damage</keyword>
<keyword evidence="5" id="KW-0234">DNA repair</keyword>
<accession>A0A382YVS9</accession>
<evidence type="ECO:0000256" key="5">
    <source>
        <dbReference type="ARBA" id="ARBA00023204"/>
    </source>
</evidence>
<dbReference type="Pfam" id="PF00270">
    <property type="entry name" value="DEAD"/>
    <property type="match status" value="1"/>
</dbReference>
<evidence type="ECO:0000256" key="2">
    <source>
        <dbReference type="ARBA" id="ARBA00022801"/>
    </source>
</evidence>
<proteinExistence type="predicted"/>
<dbReference type="PANTHER" id="PTHR47964:SF1">
    <property type="entry name" value="ATP-DEPENDENT DNA HELICASE HOMOLOG RECG, CHLOROPLASTIC"/>
    <property type="match status" value="1"/>
</dbReference>
<sequence length="261" mass="29759">LKQAGLDSRGFRKLILLALNKIGHIEDHFDSKFCRQEALSPINNSIYQVHNPDSQEKLKKSYYRLKFDEYFFLQLSLAINKSKIENFNGKTITELGPYVKKMYDNLGFELTNAQINVLKDIRKDLALKKPMNRLIQGDVGCGKTVVAMLTSAIVVASGAQVAIMAPTEILAEQHFDSFKEYCKVLNIECDLLISNLDSKKKESIYKELKFNKIKIIIGTHALFQKKVVFNNLGLAIVDEQHRFGVEQRKNLIIKGEHVNIL</sequence>
<dbReference type="SMART" id="SM00487">
    <property type="entry name" value="DEXDc"/>
    <property type="match status" value="1"/>
</dbReference>
<keyword evidence="3" id="KW-0067">ATP-binding</keyword>
<evidence type="ECO:0000313" key="7">
    <source>
        <dbReference type="EMBL" id="SVD87049.1"/>
    </source>
</evidence>
<keyword evidence="2" id="KW-0378">Hydrolase</keyword>
<evidence type="ECO:0000256" key="1">
    <source>
        <dbReference type="ARBA" id="ARBA00022763"/>
    </source>
</evidence>
<dbReference type="GO" id="GO:0006281">
    <property type="term" value="P:DNA repair"/>
    <property type="evidence" value="ECO:0007669"/>
    <property type="project" value="UniProtKB-KW"/>
</dbReference>
<dbReference type="PROSITE" id="PS51192">
    <property type="entry name" value="HELICASE_ATP_BIND_1"/>
    <property type="match status" value="1"/>
</dbReference>
<feature type="domain" description="Helicase ATP-binding" evidence="6">
    <location>
        <begin position="124"/>
        <end position="261"/>
    </location>
</feature>
<dbReference type="AlphaFoldDB" id="A0A382YVS9"/>
<reference evidence="7" key="1">
    <citation type="submission" date="2018-05" db="EMBL/GenBank/DDBJ databases">
        <authorList>
            <person name="Lanie J.A."/>
            <person name="Ng W.-L."/>
            <person name="Kazmierczak K.M."/>
            <person name="Andrzejewski T.M."/>
            <person name="Davidsen T.M."/>
            <person name="Wayne K.J."/>
            <person name="Tettelin H."/>
            <person name="Glass J.I."/>
            <person name="Rusch D."/>
            <person name="Podicherti R."/>
            <person name="Tsui H.-C.T."/>
            <person name="Winkler M.E."/>
        </authorList>
    </citation>
    <scope>NUCLEOTIDE SEQUENCE</scope>
</reference>
<feature type="non-terminal residue" evidence="7">
    <location>
        <position position="261"/>
    </location>
</feature>